<sequence length="153" mass="17340">LPDLIQRWVKKAMKDVLERLNKLCSRVDVVEGAVSSLRADVRELQNRAPVADPGMSFLDEAMGAPSIALGPSDDLFTGLMRNMGPNNDVMVMRMKRLMMMPKNSQFREFYPSLFLLRTLGTFHDLPGTLEIYVLYRLGTCSYSSARLDSHLRN</sequence>
<feature type="non-terminal residue" evidence="1">
    <location>
        <position position="1"/>
    </location>
</feature>
<evidence type="ECO:0000313" key="2">
    <source>
        <dbReference type="Proteomes" id="UP000823775"/>
    </source>
</evidence>
<dbReference type="Proteomes" id="UP000823775">
    <property type="component" value="Unassembled WGS sequence"/>
</dbReference>
<protein>
    <submittedName>
        <fullName evidence="1">Uncharacterized protein</fullName>
    </submittedName>
</protein>
<organism evidence="1 2">
    <name type="scientific">Datura stramonium</name>
    <name type="common">Jimsonweed</name>
    <name type="synonym">Common thornapple</name>
    <dbReference type="NCBI Taxonomy" id="4076"/>
    <lineage>
        <taxon>Eukaryota</taxon>
        <taxon>Viridiplantae</taxon>
        <taxon>Streptophyta</taxon>
        <taxon>Embryophyta</taxon>
        <taxon>Tracheophyta</taxon>
        <taxon>Spermatophyta</taxon>
        <taxon>Magnoliopsida</taxon>
        <taxon>eudicotyledons</taxon>
        <taxon>Gunneridae</taxon>
        <taxon>Pentapetalae</taxon>
        <taxon>asterids</taxon>
        <taxon>lamiids</taxon>
        <taxon>Solanales</taxon>
        <taxon>Solanaceae</taxon>
        <taxon>Solanoideae</taxon>
        <taxon>Datureae</taxon>
        <taxon>Datura</taxon>
    </lineage>
</organism>
<feature type="non-terminal residue" evidence="1">
    <location>
        <position position="153"/>
    </location>
</feature>
<accession>A0ABS8VDZ1</accession>
<name>A0ABS8VDZ1_DATST</name>
<proteinExistence type="predicted"/>
<gene>
    <name evidence="1" type="ORF">HAX54_034315</name>
</gene>
<keyword evidence="2" id="KW-1185">Reference proteome</keyword>
<dbReference type="EMBL" id="JACEIK010004428">
    <property type="protein sequence ID" value="MCD9645431.1"/>
    <property type="molecule type" value="Genomic_DNA"/>
</dbReference>
<reference evidence="1 2" key="1">
    <citation type="journal article" date="2021" name="BMC Genomics">
        <title>Datura genome reveals duplications of psychoactive alkaloid biosynthetic genes and high mutation rate following tissue culture.</title>
        <authorList>
            <person name="Rajewski A."/>
            <person name="Carter-House D."/>
            <person name="Stajich J."/>
            <person name="Litt A."/>
        </authorList>
    </citation>
    <scope>NUCLEOTIDE SEQUENCE [LARGE SCALE GENOMIC DNA]</scope>
    <source>
        <strain evidence="1">AR-01</strain>
    </source>
</reference>
<comment type="caution">
    <text evidence="1">The sequence shown here is derived from an EMBL/GenBank/DDBJ whole genome shotgun (WGS) entry which is preliminary data.</text>
</comment>
<evidence type="ECO:0000313" key="1">
    <source>
        <dbReference type="EMBL" id="MCD9645431.1"/>
    </source>
</evidence>